<name>A0AAF1D804_MYXXA</name>
<dbReference type="EMBL" id="CP017174">
    <property type="protein sequence ID" value="QDE65693.1"/>
    <property type="molecule type" value="Genomic_DNA"/>
</dbReference>
<evidence type="ECO:0000256" key="1">
    <source>
        <dbReference type="SAM" id="MobiDB-lite"/>
    </source>
</evidence>
<evidence type="ECO:0000313" key="4">
    <source>
        <dbReference type="Proteomes" id="UP000320179"/>
    </source>
</evidence>
<protein>
    <submittedName>
        <fullName evidence="3">Uncharacterized protein</fullName>
    </submittedName>
</protein>
<feature type="transmembrane region" description="Helical" evidence="2">
    <location>
        <begin position="55"/>
        <end position="78"/>
    </location>
</feature>
<keyword evidence="2" id="KW-0472">Membrane</keyword>
<feature type="compositionally biased region" description="Basic and acidic residues" evidence="1">
    <location>
        <begin position="125"/>
        <end position="136"/>
    </location>
</feature>
<gene>
    <name evidence="3" type="ORF">BHS09_00975</name>
</gene>
<feature type="region of interest" description="Disordered" evidence="1">
    <location>
        <begin position="124"/>
        <end position="152"/>
    </location>
</feature>
<accession>A0AAF1D804</accession>
<feature type="compositionally biased region" description="Basic residues" evidence="1">
    <location>
        <begin position="137"/>
        <end position="146"/>
    </location>
</feature>
<dbReference type="AlphaFoldDB" id="A0AAF1D804"/>
<organism evidence="3 4">
    <name type="scientific">Myxococcus xanthus</name>
    <dbReference type="NCBI Taxonomy" id="34"/>
    <lineage>
        <taxon>Bacteria</taxon>
        <taxon>Pseudomonadati</taxon>
        <taxon>Myxococcota</taxon>
        <taxon>Myxococcia</taxon>
        <taxon>Myxococcales</taxon>
        <taxon>Cystobacterineae</taxon>
        <taxon>Myxococcaceae</taxon>
        <taxon>Myxococcus</taxon>
    </lineage>
</organism>
<keyword evidence="2" id="KW-1133">Transmembrane helix</keyword>
<dbReference type="Proteomes" id="UP000320179">
    <property type="component" value="Chromosome"/>
</dbReference>
<feature type="transmembrane region" description="Helical" evidence="2">
    <location>
        <begin position="21"/>
        <end position="43"/>
    </location>
</feature>
<sequence>MPHELELRGASRRGSQDARAVLLHVARVAVAMVAMGMAVLAAVERGLLGDDAGAVLLGVTLVAVAVVTMQMSVATTFLDGLLGDDAGEAVRDKAVVAVAMVAMEVPIPSTLDFVGVGIRSAAGGEENRHRGQEGQSKRSRMHHGSRHMGEMARSVQAASARLAVSHVQH</sequence>
<evidence type="ECO:0000313" key="3">
    <source>
        <dbReference type="EMBL" id="QDE65693.1"/>
    </source>
</evidence>
<evidence type="ECO:0000256" key="2">
    <source>
        <dbReference type="SAM" id="Phobius"/>
    </source>
</evidence>
<reference evidence="3 4" key="1">
    <citation type="journal article" date="2019" name="Science">
        <title>Social genes are selection hotspots in kin groups of a soil microbe.</title>
        <authorList>
            <person name="Wielgoss S."/>
            <person name="Wolfensberger R."/>
            <person name="Sun L."/>
            <person name="Fiegna F."/>
            <person name="Velicer G.J."/>
        </authorList>
    </citation>
    <scope>NUCLEOTIDE SEQUENCE [LARGE SCALE GENOMIC DNA]</scope>
    <source>
        <strain evidence="3 4">MC3.5.9c15</strain>
    </source>
</reference>
<keyword evidence="2" id="KW-0812">Transmembrane</keyword>
<proteinExistence type="predicted"/>